<evidence type="ECO:0008006" key="3">
    <source>
        <dbReference type="Google" id="ProtNLM"/>
    </source>
</evidence>
<dbReference type="InterPro" id="IPR013517">
    <property type="entry name" value="FG-GAP"/>
</dbReference>
<reference evidence="2" key="1">
    <citation type="submission" date="2018-06" db="EMBL/GenBank/DDBJ databases">
        <authorList>
            <person name="Zhirakovskaya E."/>
        </authorList>
    </citation>
    <scope>NUCLEOTIDE SEQUENCE</scope>
</reference>
<accession>A0A3B0UGC5</accession>
<organism evidence="2">
    <name type="scientific">hydrothermal vent metagenome</name>
    <dbReference type="NCBI Taxonomy" id="652676"/>
    <lineage>
        <taxon>unclassified sequences</taxon>
        <taxon>metagenomes</taxon>
        <taxon>ecological metagenomes</taxon>
    </lineage>
</organism>
<dbReference type="PANTHER" id="PTHR46580">
    <property type="entry name" value="SENSOR KINASE-RELATED"/>
    <property type="match status" value="1"/>
</dbReference>
<gene>
    <name evidence="2" type="ORF">MNBD_BACTEROID06-604</name>
</gene>
<dbReference type="Gene3D" id="2.130.10.130">
    <property type="entry name" value="Integrin alpha, N-terminal"/>
    <property type="match status" value="1"/>
</dbReference>
<sequence length="162" mass="16616">MEPTISLHKDNDLMLKKSGAMVFSQHKKLYGITSLVVLGCFTQNVFADTAFEPQIEYALSGTDPIGIILGDFNNDGIDDIATSLADGTAGGSISILFGTSAGTFTDHLQMPLTNGNGDGYVPAGLAGGDFNGDGRLDLAVTAGGSNLADVHVYLNTASGAVG</sequence>
<dbReference type="SUPFAM" id="SSF69318">
    <property type="entry name" value="Integrin alpha N-terminal domain"/>
    <property type="match status" value="1"/>
</dbReference>
<dbReference type="EMBL" id="UOES01000233">
    <property type="protein sequence ID" value="VAW27403.1"/>
    <property type="molecule type" value="Genomic_DNA"/>
</dbReference>
<dbReference type="AlphaFoldDB" id="A0A3B0UGC5"/>
<name>A0A3B0UGC5_9ZZZZ</name>
<dbReference type="InterPro" id="IPR028994">
    <property type="entry name" value="Integrin_alpha_N"/>
</dbReference>
<proteinExistence type="predicted"/>
<protein>
    <recommendedName>
        <fullName evidence="3">VCBS repeat-containing protein</fullName>
    </recommendedName>
</protein>
<feature type="non-terminal residue" evidence="2">
    <location>
        <position position="162"/>
    </location>
</feature>
<evidence type="ECO:0000256" key="1">
    <source>
        <dbReference type="ARBA" id="ARBA00022729"/>
    </source>
</evidence>
<evidence type="ECO:0000313" key="2">
    <source>
        <dbReference type="EMBL" id="VAW27403.1"/>
    </source>
</evidence>
<dbReference type="Pfam" id="PF01839">
    <property type="entry name" value="FG-GAP"/>
    <property type="match status" value="1"/>
</dbReference>
<keyword evidence="1" id="KW-0732">Signal</keyword>